<dbReference type="EMBL" id="JAUKWQ010000003">
    <property type="protein sequence ID" value="MDO1582559.1"/>
    <property type="molecule type" value="Genomic_DNA"/>
</dbReference>
<protein>
    <submittedName>
        <fullName evidence="1">Uncharacterized protein</fullName>
    </submittedName>
</protein>
<dbReference type="Proteomes" id="UP001169006">
    <property type="component" value="Unassembled WGS sequence"/>
</dbReference>
<name>A0ABT8SWL8_9HYPH</name>
<dbReference type="RefSeq" id="WP_302076732.1">
    <property type="nucleotide sequence ID" value="NZ_JAUKWQ010000003.1"/>
</dbReference>
<organism evidence="1 2">
    <name type="scientific">Rhizobium oryzicola</name>
    <dbReference type="NCBI Taxonomy" id="1232668"/>
    <lineage>
        <taxon>Bacteria</taxon>
        <taxon>Pseudomonadati</taxon>
        <taxon>Pseudomonadota</taxon>
        <taxon>Alphaproteobacteria</taxon>
        <taxon>Hyphomicrobiales</taxon>
        <taxon>Rhizobiaceae</taxon>
        <taxon>Rhizobium/Agrobacterium group</taxon>
        <taxon>Rhizobium</taxon>
    </lineage>
</organism>
<evidence type="ECO:0000313" key="1">
    <source>
        <dbReference type="EMBL" id="MDO1582559.1"/>
    </source>
</evidence>
<proteinExistence type="predicted"/>
<gene>
    <name evidence="1" type="ORF">Q2T52_10660</name>
</gene>
<comment type="caution">
    <text evidence="1">The sequence shown here is derived from an EMBL/GenBank/DDBJ whole genome shotgun (WGS) entry which is preliminary data.</text>
</comment>
<accession>A0ABT8SWL8</accession>
<keyword evidence="2" id="KW-1185">Reference proteome</keyword>
<sequence>MGKPHPMELRVRVVAFANEGNSDREVAGISGLLYGWSTHADPAPFLWFSSPAQIGPSTWQ</sequence>
<reference evidence="1" key="2">
    <citation type="submission" date="2023-07" db="EMBL/GenBank/DDBJ databases">
        <authorList>
            <person name="Sun H."/>
        </authorList>
    </citation>
    <scope>NUCLEOTIDE SEQUENCE</scope>
    <source>
        <strain evidence="1">05753</strain>
    </source>
</reference>
<evidence type="ECO:0000313" key="2">
    <source>
        <dbReference type="Proteomes" id="UP001169006"/>
    </source>
</evidence>
<reference evidence="1" key="1">
    <citation type="journal article" date="2015" name="Int. J. Syst. Evol. Microbiol.">
        <title>Rhizobium oryzicola sp. nov., potential plant-growth-promoting endophytic bacteria isolated from rice roots.</title>
        <authorList>
            <person name="Zhang X.X."/>
            <person name="Gao J.S."/>
            <person name="Cao Y.H."/>
            <person name="Sheirdil R.A."/>
            <person name="Wang X.C."/>
            <person name="Zhang L."/>
        </authorList>
    </citation>
    <scope>NUCLEOTIDE SEQUENCE</scope>
    <source>
        <strain evidence="1">05753</strain>
    </source>
</reference>